<evidence type="ECO:0000313" key="1">
    <source>
        <dbReference type="EMBL" id="KKK67806.1"/>
    </source>
</evidence>
<comment type="caution">
    <text evidence="1">The sequence shown here is derived from an EMBL/GenBank/DDBJ whole genome shotgun (WGS) entry which is preliminary data.</text>
</comment>
<protein>
    <submittedName>
        <fullName evidence="1">Uncharacterized protein</fullName>
    </submittedName>
</protein>
<gene>
    <name evidence="1" type="ORF">LCGC14_2950380</name>
</gene>
<accession>A0A0F9A6L5</accession>
<organism evidence="1">
    <name type="scientific">marine sediment metagenome</name>
    <dbReference type="NCBI Taxonomy" id="412755"/>
    <lineage>
        <taxon>unclassified sequences</taxon>
        <taxon>metagenomes</taxon>
        <taxon>ecological metagenomes</taxon>
    </lineage>
</organism>
<proteinExistence type="predicted"/>
<reference evidence="1" key="1">
    <citation type="journal article" date="2015" name="Nature">
        <title>Complex archaea that bridge the gap between prokaryotes and eukaryotes.</title>
        <authorList>
            <person name="Spang A."/>
            <person name="Saw J.H."/>
            <person name="Jorgensen S.L."/>
            <person name="Zaremba-Niedzwiedzka K."/>
            <person name="Martijn J."/>
            <person name="Lind A.E."/>
            <person name="van Eijk R."/>
            <person name="Schleper C."/>
            <person name="Guy L."/>
            <person name="Ettema T.J."/>
        </authorList>
    </citation>
    <scope>NUCLEOTIDE SEQUENCE</scope>
</reference>
<dbReference type="AlphaFoldDB" id="A0A0F9A6L5"/>
<feature type="non-terminal residue" evidence="1">
    <location>
        <position position="1"/>
    </location>
</feature>
<sequence length="51" mass="6034">TQVALVSYHNLVMSNPWLHFYSCYKPSVAQRVRLYQSEPRRSTLVNDLLDH</sequence>
<dbReference type="EMBL" id="LAZR01059429">
    <property type="protein sequence ID" value="KKK67806.1"/>
    <property type="molecule type" value="Genomic_DNA"/>
</dbReference>
<name>A0A0F9A6L5_9ZZZZ</name>